<dbReference type="EMBL" id="CAKKNE010000001">
    <property type="protein sequence ID" value="CAH0365649.1"/>
    <property type="molecule type" value="Genomic_DNA"/>
</dbReference>
<dbReference type="GO" id="GO:0004674">
    <property type="term" value="F:protein serine/threonine kinase activity"/>
    <property type="evidence" value="ECO:0007669"/>
    <property type="project" value="TreeGrafter"/>
</dbReference>
<dbReference type="InterPro" id="IPR011009">
    <property type="entry name" value="Kinase-like_dom_sf"/>
</dbReference>
<dbReference type="SMART" id="SM00220">
    <property type="entry name" value="S_TKc"/>
    <property type="match status" value="1"/>
</dbReference>
<keyword evidence="6" id="KW-1185">Reference proteome</keyword>
<dbReference type="InterPro" id="IPR000719">
    <property type="entry name" value="Prot_kinase_dom"/>
</dbReference>
<evidence type="ECO:0000259" key="4">
    <source>
        <dbReference type="PROSITE" id="PS50011"/>
    </source>
</evidence>
<dbReference type="PANTHER" id="PTHR24346">
    <property type="entry name" value="MAP/MICROTUBULE AFFINITY-REGULATING KINASE"/>
    <property type="match status" value="1"/>
</dbReference>
<dbReference type="AlphaFoldDB" id="A0A8J2WSM0"/>
<dbReference type="OrthoDB" id="190564at2759"/>
<dbReference type="Gene3D" id="1.10.510.10">
    <property type="entry name" value="Transferase(Phosphotransferase) domain 1"/>
    <property type="match status" value="1"/>
</dbReference>
<dbReference type="Gene3D" id="3.30.200.20">
    <property type="entry name" value="Phosphorylase Kinase, domain 1"/>
    <property type="match status" value="1"/>
</dbReference>
<dbReference type="SUPFAM" id="SSF56112">
    <property type="entry name" value="Protein kinase-like (PK-like)"/>
    <property type="match status" value="1"/>
</dbReference>
<name>A0A8J2WSM0_9STRA</name>
<dbReference type="GO" id="GO:0005524">
    <property type="term" value="F:ATP binding"/>
    <property type="evidence" value="ECO:0007669"/>
    <property type="project" value="UniProtKB-KW"/>
</dbReference>
<feature type="domain" description="Protein kinase" evidence="4">
    <location>
        <begin position="87"/>
        <end position="351"/>
    </location>
</feature>
<sequence length="406" mass="45338">MTAGRRSHSSFQVRDDRDLQELLAYVRTLQDREGELIESVRVLRRKYHACKAENRNLVWNKLSSSVITDLPPVNSNLEETCERVGVYALGAPCGRGASATVRSGTHTESGVNVAIKVVEKAGVTRFRGLERLRNEIDHTRMCHSSHVASLLDVIHAPDRLYLVLEHGGVDLYRHADRCDIDELQARNLLEPITRALCILQSQHIVHHDLKGENVLIDAHNVVRLTDFGLSERYESDQRGRAFCGSPGFYAPEVATGDYDPWKVDVWALGCVALELLTGRDWFEEFWLQHYHNSDGKVDRLRRKLGPATAAAARLLAERGVSDEGVAFLLSCLNPDAETRPDASAISTHGWFSTSLHKRPPPIQAPPSTPEKPLRKAQKQHVVTPSASPTLALTTPTVPQRNTEQRI</sequence>
<evidence type="ECO:0000313" key="6">
    <source>
        <dbReference type="Proteomes" id="UP000789595"/>
    </source>
</evidence>
<proteinExistence type="predicted"/>
<evidence type="ECO:0000313" key="5">
    <source>
        <dbReference type="EMBL" id="CAH0365649.1"/>
    </source>
</evidence>
<evidence type="ECO:0000256" key="1">
    <source>
        <dbReference type="ARBA" id="ARBA00022741"/>
    </source>
</evidence>
<dbReference type="Proteomes" id="UP000789595">
    <property type="component" value="Unassembled WGS sequence"/>
</dbReference>
<feature type="compositionally biased region" description="Polar residues" evidence="3">
    <location>
        <begin position="380"/>
        <end position="406"/>
    </location>
</feature>
<dbReference type="PROSITE" id="PS50011">
    <property type="entry name" value="PROTEIN_KINASE_DOM"/>
    <property type="match status" value="1"/>
</dbReference>
<dbReference type="PROSITE" id="PS00108">
    <property type="entry name" value="PROTEIN_KINASE_ST"/>
    <property type="match status" value="1"/>
</dbReference>
<keyword evidence="2" id="KW-0067">ATP-binding</keyword>
<dbReference type="GO" id="GO:0035556">
    <property type="term" value="P:intracellular signal transduction"/>
    <property type="evidence" value="ECO:0007669"/>
    <property type="project" value="TreeGrafter"/>
</dbReference>
<dbReference type="InterPro" id="IPR008271">
    <property type="entry name" value="Ser/Thr_kinase_AS"/>
</dbReference>
<evidence type="ECO:0000256" key="3">
    <source>
        <dbReference type="SAM" id="MobiDB-lite"/>
    </source>
</evidence>
<feature type="region of interest" description="Disordered" evidence="3">
    <location>
        <begin position="351"/>
        <end position="406"/>
    </location>
</feature>
<comment type="caution">
    <text evidence="5">The sequence shown here is derived from an EMBL/GenBank/DDBJ whole genome shotgun (WGS) entry which is preliminary data.</text>
</comment>
<protein>
    <recommendedName>
        <fullName evidence="4">Protein kinase domain-containing protein</fullName>
    </recommendedName>
</protein>
<feature type="compositionally biased region" description="Pro residues" evidence="3">
    <location>
        <begin position="360"/>
        <end position="369"/>
    </location>
</feature>
<dbReference type="GO" id="GO:0005737">
    <property type="term" value="C:cytoplasm"/>
    <property type="evidence" value="ECO:0007669"/>
    <property type="project" value="TreeGrafter"/>
</dbReference>
<dbReference type="Pfam" id="PF00069">
    <property type="entry name" value="Pkinase"/>
    <property type="match status" value="1"/>
</dbReference>
<dbReference type="PANTHER" id="PTHR24346:SF30">
    <property type="entry name" value="MATERNAL EMBRYONIC LEUCINE ZIPPER KINASE"/>
    <property type="match status" value="1"/>
</dbReference>
<gene>
    <name evidence="5" type="ORF">PECAL_1P20980</name>
</gene>
<accession>A0A8J2WSM0</accession>
<keyword evidence="1" id="KW-0547">Nucleotide-binding</keyword>
<organism evidence="5 6">
    <name type="scientific">Pelagomonas calceolata</name>
    <dbReference type="NCBI Taxonomy" id="35677"/>
    <lineage>
        <taxon>Eukaryota</taxon>
        <taxon>Sar</taxon>
        <taxon>Stramenopiles</taxon>
        <taxon>Ochrophyta</taxon>
        <taxon>Pelagophyceae</taxon>
        <taxon>Pelagomonadales</taxon>
        <taxon>Pelagomonadaceae</taxon>
        <taxon>Pelagomonas</taxon>
    </lineage>
</organism>
<evidence type="ECO:0000256" key="2">
    <source>
        <dbReference type="ARBA" id="ARBA00022840"/>
    </source>
</evidence>
<reference evidence="5" key="1">
    <citation type="submission" date="2021-11" db="EMBL/GenBank/DDBJ databases">
        <authorList>
            <consortium name="Genoscope - CEA"/>
            <person name="William W."/>
        </authorList>
    </citation>
    <scope>NUCLEOTIDE SEQUENCE</scope>
</reference>